<feature type="non-terminal residue" evidence="2">
    <location>
        <position position="255"/>
    </location>
</feature>
<sequence>AIAVQLGVRNMESKAELIEKITTACLSIAEHEIHKLEEEPEHSLLQQYQDSTDLEDVRMQEETVMLSKRTIKKRKVEQPDGLEMRSLLEEIKELRRDMSDVNNDYNTLRSIGKDLDLALNADSAEEACSFIELAKKRAKDRMTILRVANEYGWDVAVELPQSKYNDQEDDTEAINNARQIAAKKKRKKRHTITEKQFFRRDEGYKGQNQTERGNYYEARPFVNKNTFYNQKTKFYTKNQNSRNQENGAVITVEEL</sequence>
<protein>
    <submittedName>
        <fullName evidence="2">3799_t:CDS:1</fullName>
    </submittedName>
</protein>
<feature type="non-terminal residue" evidence="2">
    <location>
        <position position="1"/>
    </location>
</feature>
<proteinExistence type="predicted"/>
<evidence type="ECO:0000313" key="2">
    <source>
        <dbReference type="EMBL" id="CAG8698410.1"/>
    </source>
</evidence>
<keyword evidence="1" id="KW-0175">Coiled coil</keyword>
<dbReference type="EMBL" id="CAJVPV010016465">
    <property type="protein sequence ID" value="CAG8698410.1"/>
    <property type="molecule type" value="Genomic_DNA"/>
</dbReference>
<evidence type="ECO:0000256" key="1">
    <source>
        <dbReference type="SAM" id="Coils"/>
    </source>
</evidence>
<organism evidence="2 3">
    <name type="scientific">Acaulospora morrowiae</name>
    <dbReference type="NCBI Taxonomy" id="94023"/>
    <lineage>
        <taxon>Eukaryota</taxon>
        <taxon>Fungi</taxon>
        <taxon>Fungi incertae sedis</taxon>
        <taxon>Mucoromycota</taxon>
        <taxon>Glomeromycotina</taxon>
        <taxon>Glomeromycetes</taxon>
        <taxon>Diversisporales</taxon>
        <taxon>Acaulosporaceae</taxon>
        <taxon>Acaulospora</taxon>
    </lineage>
</organism>
<name>A0A9N9N3A4_9GLOM</name>
<comment type="caution">
    <text evidence="2">The sequence shown here is derived from an EMBL/GenBank/DDBJ whole genome shotgun (WGS) entry which is preliminary data.</text>
</comment>
<accession>A0A9N9N3A4</accession>
<keyword evidence="3" id="KW-1185">Reference proteome</keyword>
<feature type="coiled-coil region" evidence="1">
    <location>
        <begin position="84"/>
        <end position="111"/>
    </location>
</feature>
<reference evidence="2" key="1">
    <citation type="submission" date="2021-06" db="EMBL/GenBank/DDBJ databases">
        <authorList>
            <person name="Kallberg Y."/>
            <person name="Tangrot J."/>
            <person name="Rosling A."/>
        </authorList>
    </citation>
    <scope>NUCLEOTIDE SEQUENCE</scope>
    <source>
        <strain evidence="2">CL551</strain>
    </source>
</reference>
<evidence type="ECO:0000313" key="3">
    <source>
        <dbReference type="Proteomes" id="UP000789342"/>
    </source>
</evidence>
<dbReference type="AlphaFoldDB" id="A0A9N9N3A4"/>
<gene>
    <name evidence="2" type="ORF">AMORRO_LOCUS11980</name>
</gene>
<dbReference type="Proteomes" id="UP000789342">
    <property type="component" value="Unassembled WGS sequence"/>
</dbReference>